<dbReference type="AlphaFoldDB" id="A0A849VKM4"/>
<evidence type="ECO:0000313" key="2">
    <source>
        <dbReference type="Proteomes" id="UP000586305"/>
    </source>
</evidence>
<evidence type="ECO:0000313" key="1">
    <source>
        <dbReference type="EMBL" id="NOU53198.1"/>
    </source>
</evidence>
<gene>
    <name evidence="1" type="ORF">HG263_22115</name>
</gene>
<protein>
    <submittedName>
        <fullName evidence="1">Uncharacterized protein</fullName>
    </submittedName>
</protein>
<sequence length="204" mass="21826">MDIIDKYKIHRIVGAAAIGGTASVLSGGKFANGAISGAFTQAFNGEASIKYNAYNTLNNEVDRIRNLLKTDDESSIFEAKLRYGTLHEMVYGEGEYSTQKLLAVMGHMTTEAANTRLLALSQDIVKLRVEKLTVDSGNLGTSLYGGGKPATIISGSGGGLGFLFGNLMGVINMVDHNNQASLFNSAYYSGIHNNFAQLFNEGKL</sequence>
<organism evidence="1 2">
    <name type="scientific">Pseudoalteromonas caenipelagi</name>
    <dbReference type="NCBI Taxonomy" id="2726988"/>
    <lineage>
        <taxon>Bacteria</taxon>
        <taxon>Pseudomonadati</taxon>
        <taxon>Pseudomonadota</taxon>
        <taxon>Gammaproteobacteria</taxon>
        <taxon>Alteromonadales</taxon>
        <taxon>Pseudoalteromonadaceae</taxon>
        <taxon>Pseudoalteromonas</taxon>
    </lineage>
</organism>
<name>A0A849VKM4_9GAMM</name>
<reference evidence="1 2" key="1">
    <citation type="submission" date="2020-04" db="EMBL/GenBank/DDBJ databases">
        <title>Pseudoalteromonas caenipelagi sp. nov., isolated from a tidal flat.</title>
        <authorList>
            <person name="Park S."/>
            <person name="Yoon J.-H."/>
        </authorList>
    </citation>
    <scope>NUCLEOTIDE SEQUENCE [LARGE SCALE GENOMIC DNA]</scope>
    <source>
        <strain evidence="1 2">JBTF-M23</strain>
    </source>
</reference>
<dbReference type="Proteomes" id="UP000586305">
    <property type="component" value="Unassembled WGS sequence"/>
</dbReference>
<proteinExistence type="predicted"/>
<accession>A0A849VKM4</accession>
<dbReference type="EMBL" id="JABBPG010000024">
    <property type="protein sequence ID" value="NOU53198.1"/>
    <property type="molecule type" value="Genomic_DNA"/>
</dbReference>
<comment type="caution">
    <text evidence="1">The sequence shown here is derived from an EMBL/GenBank/DDBJ whole genome shotgun (WGS) entry which is preliminary data.</text>
</comment>
<keyword evidence="2" id="KW-1185">Reference proteome</keyword>